<dbReference type="PANTHER" id="PTHR37811">
    <property type="entry name" value="BLL5343 PROTEIN"/>
    <property type="match status" value="1"/>
</dbReference>
<dbReference type="InterPro" id="IPR052936">
    <property type="entry name" value="Jasmonate_Hydroxylase-like"/>
</dbReference>
<name>A0AA39CJY5_9EURO</name>
<organism evidence="2 3">
    <name type="scientific">Cladophialophora chaetospira</name>
    <dbReference type="NCBI Taxonomy" id="386627"/>
    <lineage>
        <taxon>Eukaryota</taxon>
        <taxon>Fungi</taxon>
        <taxon>Dikarya</taxon>
        <taxon>Ascomycota</taxon>
        <taxon>Pezizomycotina</taxon>
        <taxon>Eurotiomycetes</taxon>
        <taxon>Chaetothyriomycetidae</taxon>
        <taxon>Chaetothyriales</taxon>
        <taxon>Herpotrichiellaceae</taxon>
        <taxon>Cladophialophora</taxon>
    </lineage>
</organism>
<sequence>MFEVVFEVQPRSSHWETYLATAGALRPILQSQRGFLDNVRYKSLTRPGWVLSLSDWENEKALIRWRTQSKHHQAQERGRAEILENYHLRVGEVEYEINSNEARPPQDMKPTRLDETETGTAKVVSLVKAKLKPLDSVDGKDTKDVNEVLRLLDFQPQLANGLVSWDAFEAILTPGDVLLLCSWADSTMTEQFAEHVATSAHQVRQVRIIRDYSMHDRAEAPQYYPEVKTTCTEKSLGA</sequence>
<keyword evidence="3" id="KW-1185">Reference proteome</keyword>
<dbReference type="SUPFAM" id="SSF54909">
    <property type="entry name" value="Dimeric alpha+beta barrel"/>
    <property type="match status" value="1"/>
</dbReference>
<feature type="domain" description="ABM" evidence="1">
    <location>
        <begin position="1"/>
        <end position="76"/>
    </location>
</feature>
<evidence type="ECO:0000313" key="3">
    <source>
        <dbReference type="Proteomes" id="UP001172673"/>
    </source>
</evidence>
<dbReference type="InterPro" id="IPR007138">
    <property type="entry name" value="ABM_dom"/>
</dbReference>
<dbReference type="InterPro" id="IPR011008">
    <property type="entry name" value="Dimeric_a/b-barrel"/>
</dbReference>
<comment type="caution">
    <text evidence="2">The sequence shown here is derived from an EMBL/GenBank/DDBJ whole genome shotgun (WGS) entry which is preliminary data.</text>
</comment>
<proteinExistence type="predicted"/>
<evidence type="ECO:0000313" key="2">
    <source>
        <dbReference type="EMBL" id="KAJ9610771.1"/>
    </source>
</evidence>
<reference evidence="2" key="1">
    <citation type="submission" date="2022-10" db="EMBL/GenBank/DDBJ databases">
        <title>Culturing micro-colonial fungi from biological soil crusts in the Mojave desert and describing Neophaeococcomyces mojavensis, and introducing the new genera and species Taxawa tesnikishii.</title>
        <authorList>
            <person name="Kurbessoian T."/>
            <person name="Stajich J.E."/>
        </authorList>
    </citation>
    <scope>NUCLEOTIDE SEQUENCE</scope>
    <source>
        <strain evidence="2">TK_41</strain>
    </source>
</reference>
<gene>
    <name evidence="2" type="ORF">H2200_005548</name>
</gene>
<dbReference type="EMBL" id="JAPDRK010000007">
    <property type="protein sequence ID" value="KAJ9610771.1"/>
    <property type="molecule type" value="Genomic_DNA"/>
</dbReference>
<protein>
    <recommendedName>
        <fullName evidence="1">ABM domain-containing protein</fullName>
    </recommendedName>
</protein>
<accession>A0AA39CJY5</accession>
<dbReference type="AlphaFoldDB" id="A0AA39CJY5"/>
<evidence type="ECO:0000259" key="1">
    <source>
        <dbReference type="Pfam" id="PF03992"/>
    </source>
</evidence>
<dbReference type="Proteomes" id="UP001172673">
    <property type="component" value="Unassembled WGS sequence"/>
</dbReference>
<dbReference type="PANTHER" id="PTHR37811:SF2">
    <property type="entry name" value="ABM DOMAIN-CONTAINING PROTEIN"/>
    <property type="match status" value="1"/>
</dbReference>
<dbReference type="Pfam" id="PF03992">
    <property type="entry name" value="ABM"/>
    <property type="match status" value="1"/>
</dbReference>
<dbReference type="Gene3D" id="3.30.70.100">
    <property type="match status" value="1"/>
</dbReference>